<feature type="transmembrane region" description="Helical" evidence="2">
    <location>
        <begin position="502"/>
        <end position="525"/>
    </location>
</feature>
<evidence type="ECO:0000313" key="3">
    <source>
        <dbReference type="EMBL" id="QIW97068.1"/>
    </source>
</evidence>
<dbReference type="Proteomes" id="UP000503462">
    <property type="component" value="Chromosome 2"/>
</dbReference>
<protein>
    <recommendedName>
        <fullName evidence="5">Glycoprotease family protein</fullName>
    </recommendedName>
</protein>
<dbReference type="OrthoDB" id="10259622at2759"/>
<sequence>MFNSRRASKRDSKQQNRGLKKRKPNLSVDTTFSRHRAPPPHEILDRCAAPRTERTAGQTVALNANDNKTPMIIITPAREDFDLPDSFSHNTGQRRAPSSVYSRATDYLPRSRRFSRTPPLPFLAPRTSSRRNDSHDYAQDTDMRRPQAASIYTEFEEDVASQTSPGTAPVHRSISGLVPTPRRSNGWWNIINSPFSASSHLSLWKSPVPDDRTPILRGNRKMSLDSDEEALRSAPPAYHDRPFITYSEPHRSVTAPIIMSTNDDGVNIYRIPSQGEAAPYYDIGRHFPSLVISPTQARSILETETPVTVHELPKNASDNSTVLPILVGPITDPFADGQAAPEQSKAMFSTPSADELKTPIPMPCMPEHSPTTLNSQFSPLSPSPILGKAHLAQVIGEVKGEQKEVDVFAPRQTPPSSPAHGPQGLAAATMASRSLEDATSKHVEAAAPPHPYMHSRSSSYGLGITGSEVELFPAAKEADEKQAEKSVAGDAPPDGPPWYRRYLWVLLALGTGLVTLAVVLIVMHVPQNHNDIAVQAQWVNLTGFPDLPVGVMTVAQPKAVRKEDGCVQQSALWSCGISADQRTNTTGLPNFRFEVRFRNDSSLNSTLVQSGHQRRSGGSAVAALSSVRRMNILARDSWTDSLFEANPAPPPDQVFLGNTTDNNTLPYDGEATPFYVSLVDAKALTLQKRQSSVYPYPTTDNSTDGAVSQTGPQSIPKPTINSDGTPTSERLYPLAEAQPLRLYKRQQQDEHYGFYTFYDRTVYIANSSSGSIISNTPLSNASAVCTWSQTRFLVQIWTRGLLSSVSIGNGSSDAAASNSTANDMTFPGSFPYAVTVTVDRHGGDASQKGVYCYGIGANQQVEQNVKSWIAEDRAHGGTIINPGSVPTNNGSSLSKQVSDANGGIDGGTGGCACAWQNW</sequence>
<accession>A0A6H0XR18</accession>
<feature type="compositionally biased region" description="Basic and acidic residues" evidence="1">
    <location>
        <begin position="130"/>
        <end position="143"/>
    </location>
</feature>
<reference evidence="3 4" key="1">
    <citation type="journal article" date="2016" name="Sci. Rep.">
        <title>Peltaster fructicola genome reveals evolution from an invasive phytopathogen to an ectophytic parasite.</title>
        <authorList>
            <person name="Xu C."/>
            <person name="Chen H."/>
            <person name="Gleason M.L."/>
            <person name="Xu J.R."/>
            <person name="Liu H."/>
            <person name="Zhang R."/>
            <person name="Sun G."/>
        </authorList>
    </citation>
    <scope>NUCLEOTIDE SEQUENCE [LARGE SCALE GENOMIC DNA]</scope>
    <source>
        <strain evidence="3 4">LNHT1506</strain>
    </source>
</reference>
<name>A0A6H0XR18_9PEZI</name>
<feature type="region of interest" description="Disordered" evidence="1">
    <location>
        <begin position="695"/>
        <end position="727"/>
    </location>
</feature>
<proteinExistence type="predicted"/>
<keyword evidence="2" id="KW-1133">Transmembrane helix</keyword>
<keyword evidence="2" id="KW-0472">Membrane</keyword>
<evidence type="ECO:0000256" key="1">
    <source>
        <dbReference type="SAM" id="MobiDB-lite"/>
    </source>
</evidence>
<feature type="compositionally biased region" description="Polar residues" evidence="1">
    <location>
        <begin position="695"/>
        <end position="713"/>
    </location>
</feature>
<feature type="region of interest" description="Disordered" evidence="1">
    <location>
        <begin position="110"/>
        <end position="143"/>
    </location>
</feature>
<dbReference type="AlphaFoldDB" id="A0A6H0XR18"/>
<evidence type="ECO:0000256" key="2">
    <source>
        <dbReference type="SAM" id="Phobius"/>
    </source>
</evidence>
<organism evidence="3 4">
    <name type="scientific">Peltaster fructicola</name>
    <dbReference type="NCBI Taxonomy" id="286661"/>
    <lineage>
        <taxon>Eukaryota</taxon>
        <taxon>Fungi</taxon>
        <taxon>Dikarya</taxon>
        <taxon>Ascomycota</taxon>
        <taxon>Pezizomycotina</taxon>
        <taxon>Dothideomycetes</taxon>
        <taxon>Dothideomycetes incertae sedis</taxon>
        <taxon>Peltaster</taxon>
    </lineage>
</organism>
<evidence type="ECO:0008006" key="5">
    <source>
        <dbReference type="Google" id="ProtNLM"/>
    </source>
</evidence>
<evidence type="ECO:0000313" key="4">
    <source>
        <dbReference type="Proteomes" id="UP000503462"/>
    </source>
</evidence>
<dbReference type="EMBL" id="CP051140">
    <property type="protein sequence ID" value="QIW97068.1"/>
    <property type="molecule type" value="Genomic_DNA"/>
</dbReference>
<gene>
    <name evidence="3" type="ORF">AMS68_002586</name>
</gene>
<feature type="region of interest" description="Disordered" evidence="1">
    <location>
        <begin position="409"/>
        <end position="442"/>
    </location>
</feature>
<keyword evidence="2" id="KW-0812">Transmembrane</keyword>
<feature type="region of interest" description="Disordered" evidence="1">
    <location>
        <begin position="1"/>
        <end position="41"/>
    </location>
</feature>
<keyword evidence="4" id="KW-1185">Reference proteome</keyword>